<dbReference type="EMBL" id="GL732528">
    <property type="protein sequence ID" value="EFX86867.1"/>
    <property type="molecule type" value="Genomic_DNA"/>
</dbReference>
<feature type="region of interest" description="Disordered" evidence="1">
    <location>
        <begin position="109"/>
        <end position="142"/>
    </location>
</feature>
<dbReference type="AlphaFoldDB" id="E9G0A1"/>
<dbReference type="InterPro" id="IPR036034">
    <property type="entry name" value="PDZ_sf"/>
</dbReference>
<name>E9G0A1_DAPPU</name>
<evidence type="ECO:0000313" key="4">
    <source>
        <dbReference type="Proteomes" id="UP000000305"/>
    </source>
</evidence>
<dbReference type="HOGENOM" id="CLU_742408_0_0_1"/>
<proteinExistence type="predicted"/>
<evidence type="ECO:0000259" key="2">
    <source>
        <dbReference type="PROSITE" id="PS50106"/>
    </source>
</evidence>
<keyword evidence="4" id="KW-1185">Reference proteome</keyword>
<sequence length="373" mass="41306">MPVTSGELNECSNHCWNAKRALALLERVQQKVTNNDAGNGVASQVQTDLDLLTSLLQNPVLRNILKLEDSLEELNQHLMHHPSLLPSDFDIDKSGTLVVNQNILQTNRSSFKTKGGKSSPSLSNTSSSKQSTVSPETHKRDVAKTGAAFQQSILQAAAKREIIAIQLNKPEGQSLGFSVVGLRSDHKGDLGIFVQEIQPTGIAGRSNSSSGKILSVHNIQVSNRPTWGAEVGLLQRRMESRKIGKRVERRREEWWGRLACMAQTRRTQPSVWTAVELQVLERSGSAIASTCRRPPTSSHRSHLTDCGSPCDFCPISKKREKQDFSFLFLSCAQSPPSEKEEEEEEIARKYCGEPLRSPLTLLCVCERLESRGL</sequence>
<organism evidence="3 4">
    <name type="scientific">Daphnia pulex</name>
    <name type="common">Water flea</name>
    <dbReference type="NCBI Taxonomy" id="6669"/>
    <lineage>
        <taxon>Eukaryota</taxon>
        <taxon>Metazoa</taxon>
        <taxon>Ecdysozoa</taxon>
        <taxon>Arthropoda</taxon>
        <taxon>Crustacea</taxon>
        <taxon>Branchiopoda</taxon>
        <taxon>Diplostraca</taxon>
        <taxon>Cladocera</taxon>
        <taxon>Anomopoda</taxon>
        <taxon>Daphniidae</taxon>
        <taxon>Daphnia</taxon>
    </lineage>
</organism>
<dbReference type="PROSITE" id="PS50106">
    <property type="entry name" value="PDZ"/>
    <property type="match status" value="1"/>
</dbReference>
<dbReference type="Proteomes" id="UP000000305">
    <property type="component" value="Unassembled WGS sequence"/>
</dbReference>
<dbReference type="SUPFAM" id="SSF50156">
    <property type="entry name" value="PDZ domain-like"/>
    <property type="match status" value="1"/>
</dbReference>
<feature type="compositionally biased region" description="Low complexity" evidence="1">
    <location>
        <begin position="118"/>
        <end position="134"/>
    </location>
</feature>
<dbReference type="STRING" id="6669.E9G0A1"/>
<dbReference type="PhylomeDB" id="E9G0A1"/>
<dbReference type="InterPro" id="IPR051342">
    <property type="entry name" value="PDZ_scaffold"/>
</dbReference>
<dbReference type="OrthoDB" id="6344962at2759"/>
<dbReference type="InterPro" id="IPR001478">
    <property type="entry name" value="PDZ"/>
</dbReference>
<dbReference type="SUPFAM" id="SSF101288">
    <property type="entry name" value="L27 domain"/>
    <property type="match status" value="1"/>
</dbReference>
<dbReference type="InterPro" id="IPR036892">
    <property type="entry name" value="L27_dom_sf"/>
</dbReference>
<evidence type="ECO:0000313" key="3">
    <source>
        <dbReference type="EMBL" id="EFX86867.1"/>
    </source>
</evidence>
<accession>E9G0A1</accession>
<dbReference type="KEGG" id="dpx:DAPPUDRAFT_97008"/>
<evidence type="ECO:0000256" key="1">
    <source>
        <dbReference type="SAM" id="MobiDB-lite"/>
    </source>
</evidence>
<dbReference type="PANTHER" id="PTHR19964:SF92">
    <property type="entry name" value="PATJ HOMOLOG"/>
    <property type="match status" value="1"/>
</dbReference>
<dbReference type="eggNOG" id="KOG3528">
    <property type="taxonomic scope" value="Eukaryota"/>
</dbReference>
<dbReference type="PANTHER" id="PTHR19964">
    <property type="entry name" value="MULTIPLE PDZ DOMAIN PROTEIN"/>
    <property type="match status" value="1"/>
</dbReference>
<dbReference type="Gene3D" id="1.10.287.650">
    <property type="entry name" value="L27 domain"/>
    <property type="match status" value="1"/>
</dbReference>
<dbReference type="InParanoid" id="E9G0A1"/>
<protein>
    <recommendedName>
        <fullName evidence="2">PDZ domain-containing protein</fullName>
    </recommendedName>
</protein>
<gene>
    <name evidence="3" type="ORF">DAPPUDRAFT_97008</name>
</gene>
<feature type="domain" description="PDZ" evidence="2">
    <location>
        <begin position="164"/>
        <end position="223"/>
    </location>
</feature>
<reference evidence="3 4" key="1">
    <citation type="journal article" date="2011" name="Science">
        <title>The ecoresponsive genome of Daphnia pulex.</title>
        <authorList>
            <person name="Colbourne J.K."/>
            <person name="Pfrender M.E."/>
            <person name="Gilbert D."/>
            <person name="Thomas W.K."/>
            <person name="Tucker A."/>
            <person name="Oakley T.H."/>
            <person name="Tokishita S."/>
            <person name="Aerts A."/>
            <person name="Arnold G.J."/>
            <person name="Basu M.K."/>
            <person name="Bauer D.J."/>
            <person name="Caceres C.E."/>
            <person name="Carmel L."/>
            <person name="Casola C."/>
            <person name="Choi J.H."/>
            <person name="Detter J.C."/>
            <person name="Dong Q."/>
            <person name="Dusheyko S."/>
            <person name="Eads B.D."/>
            <person name="Frohlich T."/>
            <person name="Geiler-Samerotte K.A."/>
            <person name="Gerlach D."/>
            <person name="Hatcher P."/>
            <person name="Jogdeo S."/>
            <person name="Krijgsveld J."/>
            <person name="Kriventseva E.V."/>
            <person name="Kultz D."/>
            <person name="Laforsch C."/>
            <person name="Lindquist E."/>
            <person name="Lopez J."/>
            <person name="Manak J.R."/>
            <person name="Muller J."/>
            <person name="Pangilinan J."/>
            <person name="Patwardhan R.P."/>
            <person name="Pitluck S."/>
            <person name="Pritham E.J."/>
            <person name="Rechtsteiner A."/>
            <person name="Rho M."/>
            <person name="Rogozin I.B."/>
            <person name="Sakarya O."/>
            <person name="Salamov A."/>
            <person name="Schaack S."/>
            <person name="Shapiro H."/>
            <person name="Shiga Y."/>
            <person name="Skalitzky C."/>
            <person name="Smith Z."/>
            <person name="Souvorov A."/>
            <person name="Sung W."/>
            <person name="Tang Z."/>
            <person name="Tsuchiya D."/>
            <person name="Tu H."/>
            <person name="Vos H."/>
            <person name="Wang M."/>
            <person name="Wolf Y.I."/>
            <person name="Yamagata H."/>
            <person name="Yamada T."/>
            <person name="Ye Y."/>
            <person name="Shaw J.R."/>
            <person name="Andrews J."/>
            <person name="Crease T.J."/>
            <person name="Tang H."/>
            <person name="Lucas S.M."/>
            <person name="Robertson H.M."/>
            <person name="Bork P."/>
            <person name="Koonin E.V."/>
            <person name="Zdobnov E.M."/>
            <person name="Grigoriev I.V."/>
            <person name="Lynch M."/>
            <person name="Boore J.L."/>
        </authorList>
    </citation>
    <scope>NUCLEOTIDE SEQUENCE [LARGE SCALE GENOMIC DNA]</scope>
</reference>
<dbReference type="Gene3D" id="2.30.42.10">
    <property type="match status" value="1"/>
</dbReference>